<proteinExistence type="predicted"/>
<feature type="domain" description="DUF397" evidence="1">
    <location>
        <begin position="7"/>
        <end position="57"/>
    </location>
</feature>
<protein>
    <submittedName>
        <fullName evidence="2">DUF397 domain-containing protein</fullName>
    </submittedName>
</protein>
<dbReference type="AlphaFoldDB" id="A0A1J4PS71"/>
<dbReference type="RefSeq" id="WP_046419818.1">
    <property type="nucleotide sequence ID" value="NZ_LBDA02000095.1"/>
</dbReference>
<dbReference type="EMBL" id="LBDA02000095">
    <property type="protein sequence ID" value="OIK23601.1"/>
    <property type="molecule type" value="Genomic_DNA"/>
</dbReference>
<dbReference type="Pfam" id="PF04149">
    <property type="entry name" value="DUF397"/>
    <property type="match status" value="1"/>
</dbReference>
<organism evidence="2 3">
    <name type="scientific">Streptomyces malaysiense</name>
    <dbReference type="NCBI Taxonomy" id="1428626"/>
    <lineage>
        <taxon>Bacteria</taxon>
        <taxon>Bacillati</taxon>
        <taxon>Actinomycetota</taxon>
        <taxon>Actinomycetes</taxon>
        <taxon>Kitasatosporales</taxon>
        <taxon>Streptomycetaceae</taxon>
        <taxon>Streptomyces</taxon>
    </lineage>
</organism>
<comment type="caution">
    <text evidence="2">The sequence shown here is derived from an EMBL/GenBank/DDBJ whole genome shotgun (WGS) entry which is preliminary data.</text>
</comment>
<dbReference type="Proteomes" id="UP000034838">
    <property type="component" value="Unassembled WGS sequence"/>
</dbReference>
<keyword evidence="3" id="KW-1185">Reference proteome</keyword>
<reference evidence="2" key="1">
    <citation type="submission" date="2016-10" db="EMBL/GenBank/DDBJ databases">
        <title>Genome sequence of Streptomyces malaysiense MUSC 136.</title>
        <authorList>
            <person name="Lee L.-H."/>
            <person name="Ser H.-L."/>
        </authorList>
    </citation>
    <scope>NUCLEOTIDE SEQUENCE [LARGE SCALE GENOMIC DNA]</scope>
    <source>
        <strain evidence="2">MUSC 136</strain>
    </source>
</reference>
<dbReference type="InterPro" id="IPR007278">
    <property type="entry name" value="DUF397"/>
</dbReference>
<name>A0A1J4PS71_9ACTN</name>
<gene>
    <name evidence="2" type="ORF">VT52_031555</name>
</gene>
<evidence type="ECO:0000259" key="1">
    <source>
        <dbReference type="Pfam" id="PF04149"/>
    </source>
</evidence>
<dbReference type="OrthoDB" id="4570646at2"/>
<evidence type="ECO:0000313" key="3">
    <source>
        <dbReference type="Proteomes" id="UP000034838"/>
    </source>
</evidence>
<sequence>MTTDSPRWFTSSYSNNGGACVEVAANVPGTIPVRDTKDRDAGTLTFRTDSWSAFVQFASQKGTP</sequence>
<accession>A0A1J4PS71</accession>
<evidence type="ECO:0000313" key="2">
    <source>
        <dbReference type="EMBL" id="OIK23601.1"/>
    </source>
</evidence>